<dbReference type="EMBL" id="ON746386">
    <property type="protein sequence ID" value="UYL95312.1"/>
    <property type="molecule type" value="Genomic_RNA"/>
</dbReference>
<proteinExistence type="predicted"/>
<protein>
    <submittedName>
        <fullName evidence="1">Uncharacterized protein</fullName>
    </submittedName>
</protein>
<organism evidence="1">
    <name type="scientific">Qingyuan Delta tick virus 1</name>
    <dbReference type="NCBI Taxonomy" id="2972096"/>
    <lineage>
        <taxon>Viruses</taxon>
        <taxon>Riboviria</taxon>
        <taxon>Orthornavirae</taxon>
        <taxon>Kitrinoviricota</taxon>
        <taxon>Alsuviricetes</taxon>
        <taxon>Tymovirales</taxon>
        <taxon>Deltaflexiviridae</taxon>
    </lineage>
</organism>
<accession>A0A9E7V1T2</accession>
<sequence>MSELLGDTRDLHTSRVAFRAVITVTGSSASGHVPLTSLPGFRHLLSARASARIVSETLTCQVIGPASATKAVSCHVAVLPATCQVWPVSPPEILTIGGCAFVQHSLFVAPSVAPLAFAPEVAHQLKPTPVFGQPPEVVYHCTITGGAATDSAYICIIGDIEVDGIGFVQSWA</sequence>
<evidence type="ECO:0000313" key="1">
    <source>
        <dbReference type="EMBL" id="UYL95312.1"/>
    </source>
</evidence>
<name>A0A9E7V1T2_9VIRU</name>
<reference evidence="1" key="1">
    <citation type="submission" date="2022-05" db="EMBL/GenBank/DDBJ databases">
        <authorList>
            <person name="Cao W."/>
            <person name="Jia N."/>
            <person name="Lam T.T.-Y."/>
            <person name="Ni X."/>
            <person name="Liu J."/>
        </authorList>
    </citation>
    <scope>NUCLEOTIDE SEQUENCE</scope>
    <source>
        <strain evidence="1">TIGMIC 1</strain>
    </source>
</reference>